<dbReference type="GO" id="GO:0006950">
    <property type="term" value="P:response to stress"/>
    <property type="evidence" value="ECO:0007669"/>
    <property type="project" value="UniProtKB-ARBA"/>
</dbReference>
<dbReference type="CDD" id="cd19510">
    <property type="entry name" value="RecA-like_BCS1"/>
    <property type="match status" value="1"/>
</dbReference>
<keyword evidence="9" id="KW-0812">Transmembrane</keyword>
<dbReference type="FunFam" id="3.40.50.300:FF:001122">
    <property type="entry name" value="AAA-ATPase ASD, mitochondrial"/>
    <property type="match status" value="1"/>
</dbReference>
<dbReference type="PROSITE" id="PS00674">
    <property type="entry name" value="AAA"/>
    <property type="match status" value="1"/>
</dbReference>
<dbReference type="Proteomes" id="UP000825729">
    <property type="component" value="Unassembled WGS sequence"/>
</dbReference>
<keyword evidence="5" id="KW-0460">Magnesium</keyword>
<keyword evidence="9" id="KW-1133">Transmembrane helix</keyword>
<dbReference type="SMART" id="SM00382">
    <property type="entry name" value="AAA"/>
    <property type="match status" value="1"/>
</dbReference>
<dbReference type="InterPro" id="IPR050747">
    <property type="entry name" value="Mitochondrial_chaperone_BCS1"/>
</dbReference>
<dbReference type="InterPro" id="IPR027417">
    <property type="entry name" value="P-loop_NTPase"/>
</dbReference>
<dbReference type="InterPro" id="IPR003959">
    <property type="entry name" value="ATPase_AAA_core"/>
</dbReference>
<dbReference type="GO" id="GO:0016887">
    <property type="term" value="F:ATP hydrolysis activity"/>
    <property type="evidence" value="ECO:0007669"/>
    <property type="project" value="InterPro"/>
</dbReference>
<evidence type="ECO:0000256" key="4">
    <source>
        <dbReference type="ARBA" id="ARBA00022840"/>
    </source>
</evidence>
<dbReference type="InterPro" id="IPR025753">
    <property type="entry name" value="AAA_N_dom"/>
</dbReference>
<gene>
    <name evidence="11" type="ORF">H6P81_008985</name>
</gene>
<accession>A0AAV7ELQ0</accession>
<dbReference type="InterPro" id="IPR003593">
    <property type="entry name" value="AAA+_ATPase"/>
</dbReference>
<evidence type="ECO:0000256" key="9">
    <source>
        <dbReference type="SAM" id="Phobius"/>
    </source>
</evidence>
<dbReference type="Gene3D" id="6.10.280.40">
    <property type="match status" value="1"/>
</dbReference>
<dbReference type="GO" id="GO:0005524">
    <property type="term" value="F:ATP binding"/>
    <property type="evidence" value="ECO:0007669"/>
    <property type="project" value="UniProtKB-KW"/>
</dbReference>
<feature type="compositionally biased region" description="Basic and acidic residues" evidence="8">
    <location>
        <begin position="481"/>
        <end position="510"/>
    </location>
</feature>
<dbReference type="Pfam" id="PF25568">
    <property type="entry name" value="AAA_lid_At3g28540"/>
    <property type="match status" value="1"/>
</dbReference>
<comment type="caution">
    <text evidence="11">The sequence shown here is derived from an EMBL/GenBank/DDBJ whole genome shotgun (WGS) entry which is preliminary data.</text>
</comment>
<keyword evidence="12" id="KW-1185">Reference proteome</keyword>
<evidence type="ECO:0000256" key="7">
    <source>
        <dbReference type="RuleBase" id="RU003651"/>
    </source>
</evidence>
<reference evidence="11 12" key="1">
    <citation type="submission" date="2021-07" db="EMBL/GenBank/DDBJ databases">
        <title>The Aristolochia fimbriata genome: insights into angiosperm evolution, floral development and chemical biosynthesis.</title>
        <authorList>
            <person name="Jiao Y."/>
        </authorList>
    </citation>
    <scope>NUCLEOTIDE SEQUENCE [LARGE SCALE GENOMIC DNA]</scope>
    <source>
        <strain evidence="11">IBCAS-2021</strain>
        <tissue evidence="11">Leaf</tissue>
    </source>
</reference>
<feature type="domain" description="AAA+ ATPase" evidence="10">
    <location>
        <begin position="241"/>
        <end position="398"/>
    </location>
</feature>
<evidence type="ECO:0000313" key="12">
    <source>
        <dbReference type="Proteomes" id="UP000825729"/>
    </source>
</evidence>
<feature type="transmembrane region" description="Helical" evidence="9">
    <location>
        <begin position="6"/>
        <end position="26"/>
    </location>
</feature>
<dbReference type="EMBL" id="JAINDJ010000004">
    <property type="protein sequence ID" value="KAG9449020.1"/>
    <property type="molecule type" value="Genomic_DNA"/>
</dbReference>
<evidence type="ECO:0000256" key="8">
    <source>
        <dbReference type="SAM" id="MobiDB-lite"/>
    </source>
</evidence>
<dbReference type="Pfam" id="PF00004">
    <property type="entry name" value="AAA"/>
    <property type="match status" value="2"/>
</dbReference>
<dbReference type="Gene3D" id="3.40.50.300">
    <property type="entry name" value="P-loop containing nucleotide triphosphate hydrolases"/>
    <property type="match status" value="1"/>
</dbReference>
<name>A0AAV7ELQ0_ARIFI</name>
<keyword evidence="9" id="KW-0472">Membrane</keyword>
<evidence type="ECO:0000259" key="10">
    <source>
        <dbReference type="SMART" id="SM00382"/>
    </source>
</evidence>
<evidence type="ECO:0000256" key="1">
    <source>
        <dbReference type="ARBA" id="ARBA00001946"/>
    </source>
</evidence>
<evidence type="ECO:0000313" key="11">
    <source>
        <dbReference type="EMBL" id="KAG9449020.1"/>
    </source>
</evidence>
<dbReference type="AlphaFoldDB" id="A0AAV7ELQ0"/>
<dbReference type="InterPro" id="IPR058017">
    <property type="entry name" value="At3g28540-like_C"/>
</dbReference>
<evidence type="ECO:0000256" key="3">
    <source>
        <dbReference type="ARBA" id="ARBA00022741"/>
    </source>
</evidence>
<dbReference type="SUPFAM" id="SSF52540">
    <property type="entry name" value="P-loop containing nucleoside triphosphate hydrolases"/>
    <property type="match status" value="1"/>
</dbReference>
<protein>
    <recommendedName>
        <fullName evidence="10">AAA+ ATPase domain-containing protein</fullName>
    </recommendedName>
</protein>
<feature type="region of interest" description="Disordered" evidence="8">
    <location>
        <begin position="313"/>
        <end position="340"/>
    </location>
</feature>
<dbReference type="PANTHER" id="PTHR23070">
    <property type="entry name" value="BCS1 AAA-TYPE ATPASE"/>
    <property type="match status" value="1"/>
</dbReference>
<evidence type="ECO:0000256" key="2">
    <source>
        <dbReference type="ARBA" id="ARBA00007448"/>
    </source>
</evidence>
<comment type="cofactor">
    <cofactor evidence="1">
        <name>Mg(2+)</name>
        <dbReference type="ChEBI" id="CHEBI:18420"/>
    </cofactor>
</comment>
<comment type="similarity">
    <text evidence="2">Belongs to the AAA ATPase family. BCS1 subfamily.</text>
</comment>
<keyword evidence="4 7" id="KW-0067">ATP-binding</keyword>
<dbReference type="Pfam" id="PF14363">
    <property type="entry name" value="AAA_assoc"/>
    <property type="match status" value="1"/>
</dbReference>
<comment type="catalytic activity">
    <reaction evidence="6">
        <text>ATP + H2O = ADP + phosphate + H(+)</text>
        <dbReference type="Rhea" id="RHEA:13065"/>
        <dbReference type="ChEBI" id="CHEBI:15377"/>
        <dbReference type="ChEBI" id="CHEBI:15378"/>
        <dbReference type="ChEBI" id="CHEBI:30616"/>
        <dbReference type="ChEBI" id="CHEBI:43474"/>
        <dbReference type="ChEBI" id="CHEBI:456216"/>
    </reaction>
</comment>
<proteinExistence type="inferred from homology"/>
<evidence type="ECO:0000256" key="6">
    <source>
        <dbReference type="ARBA" id="ARBA00049360"/>
    </source>
</evidence>
<dbReference type="InterPro" id="IPR003960">
    <property type="entry name" value="ATPase_AAA_CS"/>
</dbReference>
<feature type="region of interest" description="Disordered" evidence="8">
    <location>
        <begin position="473"/>
        <end position="518"/>
    </location>
</feature>
<organism evidence="11 12">
    <name type="scientific">Aristolochia fimbriata</name>
    <name type="common">White veined hardy Dutchman's pipe vine</name>
    <dbReference type="NCBI Taxonomy" id="158543"/>
    <lineage>
        <taxon>Eukaryota</taxon>
        <taxon>Viridiplantae</taxon>
        <taxon>Streptophyta</taxon>
        <taxon>Embryophyta</taxon>
        <taxon>Tracheophyta</taxon>
        <taxon>Spermatophyta</taxon>
        <taxon>Magnoliopsida</taxon>
        <taxon>Magnoliidae</taxon>
        <taxon>Piperales</taxon>
        <taxon>Aristolochiaceae</taxon>
        <taxon>Aristolochia</taxon>
    </lineage>
</organism>
<keyword evidence="3 7" id="KW-0547">Nucleotide-binding</keyword>
<evidence type="ECO:0000256" key="5">
    <source>
        <dbReference type="ARBA" id="ARBA00022842"/>
    </source>
</evidence>
<sequence length="518" mass="59550">MGVEGVGWGSAVASLMFLWAVASQYFPYGLYMYYHKYVDKVWRFFYPYIEITFQEYSGERMRRSEMYTTIRTYLSANTAQQAKRLVAAEHGDKGRKHGLVLSLDDFEQVTDDFDGAKFWWTSQTKSTEKSTISWYPSQEDPRYYQLTLHRRHRHLVDSYLRHVRDRGKEIEVSSRQRKLFTNNPSSNWYGYKKSVWSHMVFEHPATFDTLAMEPGKKEEILRDLDRFRTGKDFYRKIGKTWKRGYLLYGPPGTGKSTMIAAMANHLDYDIYDLELTAVKDNTELRKLLIETTPKSLIVIEDIDCSEDLSGKRKKKVAEKTEEGESDQNPPHPPGAPKEEDNKISKVTLSGLLNFIDGLWSSCGGERLIVFTTNHVEKLDPALIRRGRMDKHIELSYCCYETFKVLAKNYLGVDSGHPLFETVRELLGECKITPADVAENLMPKSYSSEEAEENTRQCLEGLIEALEKIKGEAAIQAEENSEEKTEAKEKPAEGKVLEKTEGKETVKEESSWKGISNGI</sequence>